<dbReference type="Proteomes" id="UP000279860">
    <property type="component" value="Unassembled WGS sequence"/>
</dbReference>
<evidence type="ECO:0000313" key="2">
    <source>
        <dbReference type="EMBL" id="RRD70016.1"/>
    </source>
</evidence>
<keyword evidence="1" id="KW-1133">Transmembrane helix</keyword>
<keyword evidence="1" id="KW-0812">Transmembrane</keyword>
<dbReference type="AlphaFoldDB" id="A0A3P1YJ85"/>
<feature type="transmembrane region" description="Helical" evidence="1">
    <location>
        <begin position="70"/>
        <end position="88"/>
    </location>
</feature>
<feature type="transmembrane region" description="Helical" evidence="1">
    <location>
        <begin position="100"/>
        <end position="120"/>
    </location>
</feature>
<feature type="transmembrane region" description="Helical" evidence="1">
    <location>
        <begin position="30"/>
        <end position="50"/>
    </location>
</feature>
<reference evidence="2 3" key="1">
    <citation type="submission" date="2018-11" db="EMBL/GenBank/DDBJ databases">
        <title>Genomes From Bacteria Associated with the Canine Oral Cavity: a Test Case for Automated Genome-Based Taxonomic Assignment.</title>
        <authorList>
            <person name="Coil D.A."/>
            <person name="Jospin G."/>
            <person name="Darling A.E."/>
            <person name="Wallis C."/>
            <person name="Davis I.J."/>
            <person name="Harris S."/>
            <person name="Eisen J.A."/>
            <person name="Holcombe L.J."/>
            <person name="O'Flynn C."/>
        </authorList>
    </citation>
    <scope>NUCLEOTIDE SEQUENCE [LARGE SCALE GENOMIC DNA]</scope>
    <source>
        <strain evidence="2 3">OH1426_COT-023</strain>
    </source>
</reference>
<name>A0A3P1YJ85_TANFO</name>
<sequence>MSNVEKPLDKYPKHVKSCIRLCNFLSKIKLYLPLFMISAGVLAVPCVHFLEGIQCIKEEISKESLYTVYWISLIVLIVGIICLSFKTSQRDNKNNEGNRYLYSIVLIFIGVAAAIIVFLWKGNGDLIEKAESYYWMIVSIITSLSGLSGMLEALTKHYKKVEDYYSELEGVRKDIKKQGEELMDVAQKIDTVGVWTQDELLQKVSVKVYNMDDYVINLPFLLSQKSLKAENLEIKIENRYTDEKAIEEVANNGGFAIVDPYYVKNAMTDGKQQLVILSPLVVKNPIRCLKKEESGNILVYDKSPESTSGEIFAKAKEGEGKKTVEEQFKSLEEFVKELLNTIQNKPDFWENVHNNSMKSLITLRDVLTRNINEVFSASGKNEPSEWYEIFIHILALWTYAEIKNTKGVNVLDLKELEMMFKKYSKFYLMEPELTMIQKAVLKEEQYEIEKPSGGDERSDIIFTAIITTTEYLRAYPLIVLKFLKAIRVGILRCHSVLNARNSGEHSNSIDYISSELEKNYLDSSGQEYRNAVLSVLKHLTPSKGGGGFDIKDLYPEDLVIFGSRDTEDYTIRLKKRGRELSNFFLKNEKNLDEDFQKKVKFIESGLGI</sequence>
<keyword evidence="1" id="KW-0472">Membrane</keyword>
<accession>A0A3P1YJ85</accession>
<gene>
    <name evidence="2" type="ORF">EII41_13145</name>
</gene>
<comment type="caution">
    <text evidence="2">The sequence shown here is derived from an EMBL/GenBank/DDBJ whole genome shotgun (WGS) entry which is preliminary data.</text>
</comment>
<feature type="transmembrane region" description="Helical" evidence="1">
    <location>
        <begin position="132"/>
        <end position="151"/>
    </location>
</feature>
<evidence type="ECO:0000313" key="3">
    <source>
        <dbReference type="Proteomes" id="UP000279860"/>
    </source>
</evidence>
<protein>
    <submittedName>
        <fullName evidence="2">Uncharacterized protein</fullName>
    </submittedName>
</protein>
<proteinExistence type="predicted"/>
<evidence type="ECO:0000256" key="1">
    <source>
        <dbReference type="SAM" id="Phobius"/>
    </source>
</evidence>
<organism evidence="2 3">
    <name type="scientific">Tannerella forsythia</name>
    <name type="common">Bacteroides forsythus</name>
    <dbReference type="NCBI Taxonomy" id="28112"/>
    <lineage>
        <taxon>Bacteria</taxon>
        <taxon>Pseudomonadati</taxon>
        <taxon>Bacteroidota</taxon>
        <taxon>Bacteroidia</taxon>
        <taxon>Bacteroidales</taxon>
        <taxon>Tannerellaceae</taxon>
        <taxon>Tannerella</taxon>
    </lineage>
</organism>
<dbReference type="EMBL" id="RQYN01000088">
    <property type="protein sequence ID" value="RRD70016.1"/>
    <property type="molecule type" value="Genomic_DNA"/>
</dbReference>